<gene>
    <name evidence="1" type="ORF">SAMN05444401_0262</name>
</gene>
<dbReference type="Pfam" id="PF13783">
    <property type="entry name" value="DUF4177"/>
    <property type="match status" value="1"/>
</dbReference>
<sequence length="65" mass="7549">MSWKYKVLTMDHFLSSESGLTLEEELNRYGEQGWELVGVMEKPFDTLGTSPKIDSNSIVFKKEYK</sequence>
<dbReference type="AlphaFoldDB" id="A0A1M6NP95"/>
<evidence type="ECO:0008006" key="3">
    <source>
        <dbReference type="Google" id="ProtNLM"/>
    </source>
</evidence>
<dbReference type="Proteomes" id="UP000184080">
    <property type="component" value="Unassembled WGS sequence"/>
</dbReference>
<evidence type="ECO:0000313" key="1">
    <source>
        <dbReference type="EMBL" id="SHJ97515.1"/>
    </source>
</evidence>
<organism evidence="1 2">
    <name type="scientific">Clostridium amylolyticum</name>
    <dbReference type="NCBI Taxonomy" id="1121298"/>
    <lineage>
        <taxon>Bacteria</taxon>
        <taxon>Bacillati</taxon>
        <taxon>Bacillota</taxon>
        <taxon>Clostridia</taxon>
        <taxon>Eubacteriales</taxon>
        <taxon>Clostridiaceae</taxon>
        <taxon>Clostridium</taxon>
    </lineage>
</organism>
<protein>
    <recommendedName>
        <fullName evidence="3">DUF4177 domain-containing protein</fullName>
    </recommendedName>
</protein>
<dbReference type="InterPro" id="IPR025234">
    <property type="entry name" value="YjzH-like"/>
</dbReference>
<dbReference type="RefSeq" id="WP_073012222.1">
    <property type="nucleotide sequence ID" value="NZ_FQZO01000012.1"/>
</dbReference>
<keyword evidence="2" id="KW-1185">Reference proteome</keyword>
<name>A0A1M6NP95_9CLOT</name>
<reference evidence="1 2" key="1">
    <citation type="submission" date="2016-11" db="EMBL/GenBank/DDBJ databases">
        <authorList>
            <person name="Jaros S."/>
            <person name="Januszkiewicz K."/>
            <person name="Wedrychowicz H."/>
        </authorList>
    </citation>
    <scope>NUCLEOTIDE SEQUENCE [LARGE SCALE GENOMIC DNA]</scope>
    <source>
        <strain evidence="1 2">DSM 21864</strain>
    </source>
</reference>
<dbReference type="EMBL" id="FQZO01000012">
    <property type="protein sequence ID" value="SHJ97515.1"/>
    <property type="molecule type" value="Genomic_DNA"/>
</dbReference>
<dbReference type="OrthoDB" id="5432776at2"/>
<proteinExistence type="predicted"/>
<evidence type="ECO:0000313" key="2">
    <source>
        <dbReference type="Proteomes" id="UP000184080"/>
    </source>
</evidence>
<accession>A0A1M6NP95</accession>